<sequence length="885" mass="99597">MVAQLPSPEESVQQSNQTDFLSDHDHPIHELLDSRSWLRDDESSKTEDDDELLMEMELLSSAEREISQELSRFSESYNKQQMPPNTNTAPIERMRRRRRWRTSKVNNKKEKSHHANISNIHEIDIQIQMRERDTRDSPDRSCPSDEAYNGIDDNISKRDPPAEEPPYFEDISEDDYSNNKTRNLVLDRNATRVREGIYKSESAESNSLHFQDQDQDRDDDEEEEESAVLSEWKLNRNQLSDLEKGENNIFEEETFWDDGLWKTPLNNRSASRNIYVQSFERREQVEMTGPERIGKMQHISDTRSGLIEMLSLPTLEDRRDGNNNEEETETETEKHSNMIYDQCLESRLEKAVQRSVVGMSTKSNFQENNKSEHTERTHTQSTRMTMTIHDTNEDEDDMSMSTHRQYGISNGKQLDSNAIITNDESHHKRKNCWCNFRILVVTVHILLVTIGIIVFCQFLLQKDSQIQQQPYTYEAPFNDDCSVALNDIGLHTYNSTITYGTTFGATRENNPCSTSMDHVGVWYTVTGTGGLMVVSTQSESEIDINASILFGQCDDLMCISSSEKSKVTWLSVAGESYRILVHGQSSSTGNFSLSLSEPALRNSDCEAAPSLLSSSYTGGLSIVGKTEILTTDNNVPVCSDSLPVIGSITWYSIKGSGSFLSASICDYSDSLNEVSLQLFTGRCDELTCFPMNAGLGFAAIETEKEAKWLSVPEEMYYIAIRSSKKEITQFNLCLDRSEPGSSCHSAVPVESFSASNGNYEIIGSIGGAGKSTKIDTKYCGEEPPPTPSRWYTFTGTGSRMIATTCYGVSNNVTALFGVFTGSTCNSLGCVYGRKSRIDSGRSRECGTNGQQFLSWNTVVDQKYWIAVHGGKTSDYGNFTLNLLVS</sequence>
<feature type="compositionally biased region" description="Polar residues" evidence="1">
    <location>
        <begin position="73"/>
        <end position="89"/>
    </location>
</feature>
<dbReference type="Proteomes" id="UP000095751">
    <property type="component" value="Unassembled WGS sequence"/>
</dbReference>
<feature type="region of interest" description="Disordered" evidence="1">
    <location>
        <begin position="314"/>
        <end position="335"/>
    </location>
</feature>
<feature type="region of interest" description="Disordered" evidence="1">
    <location>
        <begin position="73"/>
        <end position="180"/>
    </location>
</feature>
<feature type="region of interest" description="Disordered" evidence="1">
    <location>
        <begin position="362"/>
        <end position="381"/>
    </location>
</feature>
<protein>
    <submittedName>
        <fullName evidence="3">Uncharacterized protein</fullName>
    </submittedName>
</protein>
<dbReference type="KEGG" id="fcy:FRACYDRAFT_235786"/>
<dbReference type="EMBL" id="KV784355">
    <property type="protein sequence ID" value="OEU19730.1"/>
    <property type="molecule type" value="Genomic_DNA"/>
</dbReference>
<feature type="region of interest" description="Disordered" evidence="1">
    <location>
        <begin position="198"/>
        <end position="225"/>
    </location>
</feature>
<organism evidence="3 4">
    <name type="scientific">Fragilariopsis cylindrus CCMP1102</name>
    <dbReference type="NCBI Taxonomy" id="635003"/>
    <lineage>
        <taxon>Eukaryota</taxon>
        <taxon>Sar</taxon>
        <taxon>Stramenopiles</taxon>
        <taxon>Ochrophyta</taxon>
        <taxon>Bacillariophyta</taxon>
        <taxon>Bacillariophyceae</taxon>
        <taxon>Bacillariophycidae</taxon>
        <taxon>Bacillariales</taxon>
        <taxon>Bacillariaceae</taxon>
        <taxon>Fragilariopsis</taxon>
    </lineage>
</organism>
<feature type="compositionally biased region" description="Polar residues" evidence="1">
    <location>
        <begin position="10"/>
        <end position="20"/>
    </location>
</feature>
<feature type="compositionally biased region" description="Acidic residues" evidence="1">
    <location>
        <begin position="166"/>
        <end position="176"/>
    </location>
</feature>
<proteinExistence type="predicted"/>
<reference evidence="3 4" key="1">
    <citation type="submission" date="2016-09" db="EMBL/GenBank/DDBJ databases">
        <title>Extensive genetic diversity and differential bi-allelic expression allows diatom success in the polar Southern Ocean.</title>
        <authorList>
            <consortium name="DOE Joint Genome Institute"/>
            <person name="Mock T."/>
            <person name="Otillar R.P."/>
            <person name="Strauss J."/>
            <person name="Dupont C."/>
            <person name="Frickenhaus S."/>
            <person name="Maumus F."/>
            <person name="Mcmullan M."/>
            <person name="Sanges R."/>
            <person name="Schmutz J."/>
            <person name="Toseland A."/>
            <person name="Valas R."/>
            <person name="Veluchamy A."/>
            <person name="Ward B.J."/>
            <person name="Allen A."/>
            <person name="Barry K."/>
            <person name="Falciatore A."/>
            <person name="Ferrante M."/>
            <person name="Fortunato A.E."/>
            <person name="Gloeckner G."/>
            <person name="Gruber A."/>
            <person name="Hipkin R."/>
            <person name="Janech M."/>
            <person name="Kroth P."/>
            <person name="Leese F."/>
            <person name="Lindquist E."/>
            <person name="Lyon B.R."/>
            <person name="Martin J."/>
            <person name="Mayer C."/>
            <person name="Parker M."/>
            <person name="Quesneville H."/>
            <person name="Raymond J."/>
            <person name="Uhlig C."/>
            <person name="Valentin K.U."/>
            <person name="Worden A.Z."/>
            <person name="Armbrust E.V."/>
            <person name="Bowler C."/>
            <person name="Green B."/>
            <person name="Moulton V."/>
            <person name="Van Oosterhout C."/>
            <person name="Grigoriev I."/>
        </authorList>
    </citation>
    <scope>NUCLEOTIDE SEQUENCE [LARGE SCALE GENOMIC DNA]</scope>
    <source>
        <strain evidence="3 4">CCMP1102</strain>
    </source>
</reference>
<feature type="transmembrane region" description="Helical" evidence="2">
    <location>
        <begin position="438"/>
        <end position="460"/>
    </location>
</feature>
<gene>
    <name evidence="3" type="ORF">FRACYDRAFT_235786</name>
</gene>
<evidence type="ECO:0000256" key="1">
    <source>
        <dbReference type="SAM" id="MobiDB-lite"/>
    </source>
</evidence>
<evidence type="ECO:0000313" key="3">
    <source>
        <dbReference type="EMBL" id="OEU19730.1"/>
    </source>
</evidence>
<evidence type="ECO:0000313" key="4">
    <source>
        <dbReference type="Proteomes" id="UP000095751"/>
    </source>
</evidence>
<feature type="compositionally biased region" description="Basic and acidic residues" evidence="1">
    <location>
        <begin position="121"/>
        <end position="143"/>
    </location>
</feature>
<evidence type="ECO:0000256" key="2">
    <source>
        <dbReference type="SAM" id="Phobius"/>
    </source>
</evidence>
<feature type="compositionally biased region" description="Basic and acidic residues" evidence="1">
    <location>
        <begin position="369"/>
        <end position="378"/>
    </location>
</feature>
<feature type="compositionally biased region" description="Basic and acidic residues" evidence="1">
    <location>
        <begin position="21"/>
        <end position="46"/>
    </location>
</feature>
<keyword evidence="2" id="KW-0472">Membrane</keyword>
<feature type="region of interest" description="Disordered" evidence="1">
    <location>
        <begin position="1"/>
        <end position="51"/>
    </location>
</feature>
<feature type="compositionally biased region" description="Acidic residues" evidence="1">
    <location>
        <begin position="213"/>
        <end position="225"/>
    </location>
</feature>
<dbReference type="OrthoDB" id="56125at2759"/>
<keyword evidence="2" id="KW-0812">Transmembrane</keyword>
<dbReference type="AlphaFoldDB" id="A0A1E7FNJ1"/>
<keyword evidence="4" id="KW-1185">Reference proteome</keyword>
<dbReference type="InParanoid" id="A0A1E7FNJ1"/>
<accession>A0A1E7FNJ1</accession>
<keyword evidence="2" id="KW-1133">Transmembrane helix</keyword>
<name>A0A1E7FNJ1_9STRA</name>